<organism evidence="4 5">
    <name type="scientific">Oligella ureolytica</name>
    <dbReference type="NCBI Taxonomy" id="90244"/>
    <lineage>
        <taxon>Bacteria</taxon>
        <taxon>Pseudomonadati</taxon>
        <taxon>Pseudomonadota</taxon>
        <taxon>Betaproteobacteria</taxon>
        <taxon>Burkholderiales</taxon>
        <taxon>Alcaligenaceae</taxon>
        <taxon>Oligella</taxon>
    </lineage>
</organism>
<dbReference type="PANTHER" id="PTHR40841:SF2">
    <property type="entry name" value="SIDEROPHORE-DEGRADING ESTERASE (EUROFUNG)"/>
    <property type="match status" value="1"/>
</dbReference>
<evidence type="ECO:0000256" key="2">
    <source>
        <dbReference type="ARBA" id="ARBA00022801"/>
    </source>
</evidence>
<proteinExistence type="inferred from homology"/>
<evidence type="ECO:0000313" key="5">
    <source>
        <dbReference type="Proteomes" id="UP000254603"/>
    </source>
</evidence>
<dbReference type="RefSeq" id="WP_083907440.1">
    <property type="nucleotide sequence ID" value="NZ_CP065725.1"/>
</dbReference>
<dbReference type="InterPro" id="IPR029058">
    <property type="entry name" value="AB_hydrolase_fold"/>
</dbReference>
<name>A0A378XGV3_9BURK</name>
<dbReference type="EMBL" id="UGSB01000001">
    <property type="protein sequence ID" value="SUA56260.1"/>
    <property type="molecule type" value="Genomic_DNA"/>
</dbReference>
<feature type="chain" id="PRO_5016870579" evidence="3">
    <location>
        <begin position="19"/>
        <end position="294"/>
    </location>
</feature>
<dbReference type="InterPro" id="IPR052558">
    <property type="entry name" value="Siderophore_Hydrolase_D"/>
</dbReference>
<dbReference type="STRING" id="1122619.GCA_000373745_00336"/>
<keyword evidence="3" id="KW-0732">Signal</keyword>
<dbReference type="AlphaFoldDB" id="A0A378XGV3"/>
<dbReference type="GO" id="GO:0016788">
    <property type="term" value="F:hydrolase activity, acting on ester bonds"/>
    <property type="evidence" value="ECO:0007669"/>
    <property type="project" value="TreeGrafter"/>
</dbReference>
<dbReference type="Gene3D" id="3.40.50.1820">
    <property type="entry name" value="alpha/beta hydrolase"/>
    <property type="match status" value="1"/>
</dbReference>
<evidence type="ECO:0000313" key="4">
    <source>
        <dbReference type="EMBL" id="SUA56260.1"/>
    </source>
</evidence>
<comment type="similarity">
    <text evidence="1">Belongs to the esterase D family.</text>
</comment>
<feature type="signal peptide" evidence="3">
    <location>
        <begin position="1"/>
        <end position="18"/>
    </location>
</feature>
<keyword evidence="2 4" id="KW-0378">Hydrolase</keyword>
<protein>
    <submittedName>
        <fullName evidence="4">Ferri-bacillibactin esterase BesA</fullName>
        <ecNumber evidence="4">3.1.-.-</ecNumber>
    </submittedName>
</protein>
<dbReference type="Pfam" id="PF00756">
    <property type="entry name" value="Esterase"/>
    <property type="match status" value="1"/>
</dbReference>
<gene>
    <name evidence="4" type="primary">besA</name>
    <name evidence="4" type="ORF">NCTC11997_02035</name>
</gene>
<dbReference type="Proteomes" id="UP000254603">
    <property type="component" value="Unassembled WGS sequence"/>
</dbReference>
<reference evidence="4 5" key="1">
    <citation type="submission" date="2018-06" db="EMBL/GenBank/DDBJ databases">
        <authorList>
            <consortium name="Pathogen Informatics"/>
            <person name="Doyle S."/>
        </authorList>
    </citation>
    <scope>NUCLEOTIDE SEQUENCE [LARGE SCALE GENOMIC DNA]</scope>
    <source>
        <strain evidence="4 5">NCTC11997</strain>
    </source>
</reference>
<sequence length="294" mass="33364">MRGFIFLILMAFAPLSVAQTRGPLGVLSEPEPVELSFAKEIMVESQATKRRYRIQTALFGPKPDSGYPVLFVLDGDAYFSSVVTFAKALSQSPAKDNALSLLIVGVGYSADNLLDIKQRSLDYTPPLREDATEEERKSYGQGDRFYEFLNYELTDYLAINFELDLSKLAIYGHSFGALYGLYDLLHQDSRFTYFVLSSPSIWWHKQRILDFADSWQQTHHKYVRITVGELEAVAARDDARRRHRDMTGQAQNLYQQLKAEGVAVEFATYAGESHGTVAYKSVLDGLRFLQKNLR</sequence>
<evidence type="ECO:0000256" key="1">
    <source>
        <dbReference type="ARBA" id="ARBA00005622"/>
    </source>
</evidence>
<dbReference type="PANTHER" id="PTHR40841">
    <property type="entry name" value="SIDEROPHORE TRIACETYLFUSARININE C ESTERASE"/>
    <property type="match status" value="1"/>
</dbReference>
<dbReference type="EC" id="3.1.-.-" evidence="4"/>
<dbReference type="SUPFAM" id="SSF53474">
    <property type="entry name" value="alpha/beta-Hydrolases"/>
    <property type="match status" value="1"/>
</dbReference>
<accession>A0A378XGV3</accession>
<evidence type="ECO:0000256" key="3">
    <source>
        <dbReference type="SAM" id="SignalP"/>
    </source>
</evidence>
<dbReference type="InterPro" id="IPR000801">
    <property type="entry name" value="Esterase-like"/>
</dbReference>